<accession>A0AAW0JHG3</accession>
<gene>
    <name evidence="1" type="ORF">U0070_012949</name>
</gene>
<keyword evidence="2" id="KW-1185">Reference proteome</keyword>
<evidence type="ECO:0000313" key="1">
    <source>
        <dbReference type="EMBL" id="KAK7825704.1"/>
    </source>
</evidence>
<protein>
    <submittedName>
        <fullName evidence="1">Uncharacterized protein</fullName>
    </submittedName>
</protein>
<reference evidence="1 2" key="1">
    <citation type="journal article" date="2023" name="bioRxiv">
        <title>Conserved and derived expression patterns and positive selection on dental genes reveal complex evolutionary context of ever-growing rodent molars.</title>
        <authorList>
            <person name="Calamari Z.T."/>
            <person name="Song A."/>
            <person name="Cohen E."/>
            <person name="Akter M."/>
            <person name="Roy R.D."/>
            <person name="Hallikas O."/>
            <person name="Christensen M.M."/>
            <person name="Li P."/>
            <person name="Marangoni P."/>
            <person name="Jernvall J."/>
            <person name="Klein O.D."/>
        </authorList>
    </citation>
    <scope>NUCLEOTIDE SEQUENCE [LARGE SCALE GENOMIC DNA]</scope>
    <source>
        <strain evidence="1">V071</strain>
    </source>
</reference>
<name>A0AAW0JHG3_MYOGA</name>
<evidence type="ECO:0000313" key="2">
    <source>
        <dbReference type="Proteomes" id="UP001488838"/>
    </source>
</evidence>
<comment type="caution">
    <text evidence="1">The sequence shown here is derived from an EMBL/GenBank/DDBJ whole genome shotgun (WGS) entry which is preliminary data.</text>
</comment>
<dbReference type="Proteomes" id="UP001488838">
    <property type="component" value="Unassembled WGS sequence"/>
</dbReference>
<dbReference type="AlphaFoldDB" id="A0AAW0JHG3"/>
<proteinExistence type="predicted"/>
<organism evidence="1 2">
    <name type="scientific">Myodes glareolus</name>
    <name type="common">Bank vole</name>
    <name type="synonym">Clethrionomys glareolus</name>
    <dbReference type="NCBI Taxonomy" id="447135"/>
    <lineage>
        <taxon>Eukaryota</taxon>
        <taxon>Metazoa</taxon>
        <taxon>Chordata</taxon>
        <taxon>Craniata</taxon>
        <taxon>Vertebrata</taxon>
        <taxon>Euteleostomi</taxon>
        <taxon>Mammalia</taxon>
        <taxon>Eutheria</taxon>
        <taxon>Euarchontoglires</taxon>
        <taxon>Glires</taxon>
        <taxon>Rodentia</taxon>
        <taxon>Myomorpha</taxon>
        <taxon>Muroidea</taxon>
        <taxon>Cricetidae</taxon>
        <taxon>Arvicolinae</taxon>
        <taxon>Myodes</taxon>
    </lineage>
</organism>
<sequence>MESPGRRGFQVQLVTKDSGALQEKQVPRETGVLKVPEEFLDPLGRKETRVYLGFLVRKAWLAKRASKGLQERWDLEDPGVSLDLVGALAFLACLGPLDFLE</sequence>
<dbReference type="EMBL" id="JBBHLL010000038">
    <property type="protein sequence ID" value="KAK7825704.1"/>
    <property type="molecule type" value="Genomic_DNA"/>
</dbReference>